<dbReference type="Gene3D" id="1.25.40.10">
    <property type="entry name" value="Tetratricopeptide repeat domain"/>
    <property type="match status" value="1"/>
</dbReference>
<organism evidence="2 3">
    <name type="scientific">Vibrio splendidus</name>
    <dbReference type="NCBI Taxonomy" id="29497"/>
    <lineage>
        <taxon>Bacteria</taxon>
        <taxon>Pseudomonadati</taxon>
        <taxon>Pseudomonadota</taxon>
        <taxon>Gammaproteobacteria</taxon>
        <taxon>Vibrionales</taxon>
        <taxon>Vibrionaceae</taxon>
        <taxon>Vibrio</taxon>
    </lineage>
</organism>
<comment type="caution">
    <text evidence="2">The sequence shown here is derived from an EMBL/GenBank/DDBJ whole genome shotgun (WGS) entry which is preliminary data.</text>
</comment>
<protein>
    <recommendedName>
        <fullName evidence="4">Sel1 repeat family protein</fullName>
    </recommendedName>
</protein>
<evidence type="ECO:0000313" key="2">
    <source>
        <dbReference type="EMBL" id="KPL94627.1"/>
    </source>
</evidence>
<evidence type="ECO:0008006" key="4">
    <source>
        <dbReference type="Google" id="ProtNLM"/>
    </source>
</evidence>
<feature type="chain" id="PRO_5032966577" description="Sel1 repeat family protein" evidence="1">
    <location>
        <begin position="20"/>
        <end position="190"/>
    </location>
</feature>
<dbReference type="Proteomes" id="UP000050463">
    <property type="component" value="Unassembled WGS sequence"/>
</dbReference>
<proteinExistence type="predicted"/>
<reference evidence="2 3" key="1">
    <citation type="submission" date="2015-08" db="EMBL/GenBank/DDBJ databases">
        <title>Draft Genome Sequence of Vibrio splendidus UCD-SED7.</title>
        <authorList>
            <person name="Lee R.D."/>
            <person name="Lang J.M."/>
            <person name="Coil D.A."/>
            <person name="Jospin G."/>
            <person name="Eisen J.A."/>
        </authorList>
    </citation>
    <scope>NUCLEOTIDE SEQUENCE [LARGE SCALE GENOMIC DNA]</scope>
    <source>
        <strain evidence="2 3">UCD-SED7</strain>
    </source>
</reference>
<dbReference type="InterPro" id="IPR011990">
    <property type="entry name" value="TPR-like_helical_dom_sf"/>
</dbReference>
<name>A0A837NPG7_VIBSP</name>
<dbReference type="EMBL" id="LIZK01000003">
    <property type="protein sequence ID" value="KPL94627.1"/>
    <property type="molecule type" value="Genomic_DNA"/>
</dbReference>
<dbReference type="AlphaFoldDB" id="A0A837NPG7"/>
<sequence>MNLRVLVIPFIFLSSFSFAEECSIDELTELEYKDIECQFYMGTAAFRNNVYSVAAAHWNYIIDAPMKHSGDDKFKAMSLSTVTYLTYQGLGVKQDRELAVNNWKKAVKGGDFEARRHIAFAYSDKNYSQNDLVKSLGWYESVLLIKVEMKDLSEAEQRVIEDAIEGSRELKLQLSLEQIQKAKVFAKSTL</sequence>
<keyword evidence="1" id="KW-0732">Signal</keyword>
<evidence type="ECO:0000313" key="3">
    <source>
        <dbReference type="Proteomes" id="UP000050463"/>
    </source>
</evidence>
<dbReference type="RefSeq" id="WP_054546848.1">
    <property type="nucleotide sequence ID" value="NZ_LIZK01000003.1"/>
</dbReference>
<gene>
    <name evidence="2" type="ORF">AN168_08905</name>
</gene>
<dbReference type="SUPFAM" id="SSF81901">
    <property type="entry name" value="HCP-like"/>
    <property type="match status" value="1"/>
</dbReference>
<accession>A0A837NPG7</accession>
<evidence type="ECO:0000256" key="1">
    <source>
        <dbReference type="SAM" id="SignalP"/>
    </source>
</evidence>
<feature type="signal peptide" evidence="1">
    <location>
        <begin position="1"/>
        <end position="19"/>
    </location>
</feature>